<dbReference type="SUPFAM" id="SSF53098">
    <property type="entry name" value="Ribonuclease H-like"/>
    <property type="match status" value="1"/>
</dbReference>
<keyword evidence="12" id="KW-1185">Reference proteome</keyword>
<dbReference type="Proteomes" id="UP000827284">
    <property type="component" value="Unassembled WGS sequence"/>
</dbReference>
<dbReference type="GO" id="GO:0005634">
    <property type="term" value="C:nucleus"/>
    <property type="evidence" value="ECO:0007669"/>
    <property type="project" value="UniProtKB-ARBA"/>
</dbReference>
<dbReference type="InterPro" id="IPR043502">
    <property type="entry name" value="DNA/RNA_pol_sf"/>
</dbReference>
<evidence type="ECO:0000259" key="9">
    <source>
        <dbReference type="PROSITE" id="PS50013"/>
    </source>
</evidence>
<evidence type="ECO:0000259" key="10">
    <source>
        <dbReference type="PROSITE" id="PS50994"/>
    </source>
</evidence>
<dbReference type="EMBL" id="BQFW01000006">
    <property type="protein sequence ID" value="GJJ71699.1"/>
    <property type="molecule type" value="Genomic_DNA"/>
</dbReference>
<evidence type="ECO:0000256" key="6">
    <source>
        <dbReference type="ARBA" id="ARBA00022801"/>
    </source>
</evidence>
<dbReference type="Gene3D" id="3.30.70.270">
    <property type="match status" value="1"/>
</dbReference>
<feature type="domain" description="Integrase catalytic" evidence="10">
    <location>
        <begin position="1034"/>
        <end position="1192"/>
    </location>
</feature>
<name>A0A9P3H7R7_9FUNG</name>
<dbReference type="InterPro" id="IPR016197">
    <property type="entry name" value="Chromo-like_dom_sf"/>
</dbReference>
<feature type="compositionally biased region" description="Acidic residues" evidence="8">
    <location>
        <begin position="1398"/>
        <end position="1409"/>
    </location>
</feature>
<evidence type="ECO:0008006" key="13">
    <source>
        <dbReference type="Google" id="ProtNLM"/>
    </source>
</evidence>
<protein>
    <recommendedName>
        <fullName evidence="13">Reverse transcriptase</fullName>
    </recommendedName>
</protein>
<evidence type="ECO:0000256" key="3">
    <source>
        <dbReference type="ARBA" id="ARBA00022722"/>
    </source>
</evidence>
<reference evidence="11" key="2">
    <citation type="journal article" date="2022" name="Microbiol. Resour. Announc.">
        <title>Whole-Genome Sequence of Entomortierella parvispora E1425, a Mucoromycotan Fungus Associated with Burkholderiaceae-Related Endosymbiotic Bacteria.</title>
        <authorList>
            <person name="Herlambang A."/>
            <person name="Guo Y."/>
            <person name="Takashima Y."/>
            <person name="Narisawa K."/>
            <person name="Ohta H."/>
            <person name="Nishizawa T."/>
        </authorList>
    </citation>
    <scope>NUCLEOTIDE SEQUENCE</scope>
    <source>
        <strain evidence="11">E1425</strain>
    </source>
</reference>
<evidence type="ECO:0000256" key="8">
    <source>
        <dbReference type="SAM" id="MobiDB-lite"/>
    </source>
</evidence>
<dbReference type="InterPro" id="IPR036397">
    <property type="entry name" value="RNaseH_sf"/>
</dbReference>
<dbReference type="InterPro" id="IPR041588">
    <property type="entry name" value="Integrase_H2C2"/>
</dbReference>
<dbReference type="PANTHER" id="PTHR37984:SF5">
    <property type="entry name" value="PROTEIN NYNRIN-LIKE"/>
    <property type="match status" value="1"/>
</dbReference>
<keyword evidence="1" id="KW-0808">Transferase</keyword>
<accession>A0A9P3H7R7</accession>
<dbReference type="InterPro" id="IPR000953">
    <property type="entry name" value="Chromo/chromo_shadow_dom"/>
</dbReference>
<dbReference type="SUPFAM" id="SSF56672">
    <property type="entry name" value="DNA/RNA polymerases"/>
    <property type="match status" value="1"/>
</dbReference>
<dbReference type="InterPro" id="IPR012337">
    <property type="entry name" value="RNaseH-like_sf"/>
</dbReference>
<dbReference type="CDD" id="cd00303">
    <property type="entry name" value="retropepsin_like"/>
    <property type="match status" value="1"/>
</dbReference>
<evidence type="ECO:0000256" key="2">
    <source>
        <dbReference type="ARBA" id="ARBA00022695"/>
    </source>
</evidence>
<keyword evidence="4" id="KW-0064">Aspartyl protease</keyword>
<feature type="domain" description="Chromo" evidence="9">
    <location>
        <begin position="1319"/>
        <end position="1370"/>
    </location>
</feature>
<dbReference type="PROSITE" id="PS50994">
    <property type="entry name" value="INTEGRASE"/>
    <property type="match status" value="1"/>
</dbReference>
<dbReference type="GO" id="GO:0004190">
    <property type="term" value="F:aspartic-type endopeptidase activity"/>
    <property type="evidence" value="ECO:0007669"/>
    <property type="project" value="UniProtKB-KW"/>
</dbReference>
<dbReference type="GO" id="GO:0003964">
    <property type="term" value="F:RNA-directed DNA polymerase activity"/>
    <property type="evidence" value="ECO:0007669"/>
    <property type="project" value="UniProtKB-KW"/>
</dbReference>
<dbReference type="PROSITE" id="PS00141">
    <property type="entry name" value="ASP_PROTEASE"/>
    <property type="match status" value="1"/>
</dbReference>
<dbReference type="SMART" id="SM00298">
    <property type="entry name" value="CHROMO"/>
    <property type="match status" value="1"/>
</dbReference>
<dbReference type="SUPFAM" id="SSF50630">
    <property type="entry name" value="Acid proteases"/>
    <property type="match status" value="1"/>
</dbReference>
<dbReference type="CDD" id="cd00024">
    <property type="entry name" value="CD_CSD"/>
    <property type="match status" value="1"/>
</dbReference>
<evidence type="ECO:0000256" key="5">
    <source>
        <dbReference type="ARBA" id="ARBA00022759"/>
    </source>
</evidence>
<gene>
    <name evidence="11" type="ORF">EMPS_04056</name>
</gene>
<dbReference type="InterPro" id="IPR043128">
    <property type="entry name" value="Rev_trsase/Diguanyl_cyclase"/>
</dbReference>
<feature type="region of interest" description="Disordered" evidence="8">
    <location>
        <begin position="432"/>
        <end position="461"/>
    </location>
</feature>
<dbReference type="GO" id="GO:0015074">
    <property type="term" value="P:DNA integration"/>
    <property type="evidence" value="ECO:0007669"/>
    <property type="project" value="InterPro"/>
</dbReference>
<evidence type="ECO:0000313" key="12">
    <source>
        <dbReference type="Proteomes" id="UP000827284"/>
    </source>
</evidence>
<evidence type="ECO:0000313" key="11">
    <source>
        <dbReference type="EMBL" id="GJJ71699.1"/>
    </source>
</evidence>
<proteinExistence type="predicted"/>
<dbReference type="PROSITE" id="PS50013">
    <property type="entry name" value="CHROMO_2"/>
    <property type="match status" value="1"/>
</dbReference>
<keyword evidence="4" id="KW-0645">Protease</keyword>
<feature type="compositionally biased region" description="Basic and acidic residues" evidence="8">
    <location>
        <begin position="1446"/>
        <end position="1456"/>
    </location>
</feature>
<dbReference type="InterPro" id="IPR001969">
    <property type="entry name" value="Aspartic_peptidase_AS"/>
</dbReference>
<organism evidence="11 12">
    <name type="scientific">Entomortierella parvispora</name>
    <dbReference type="NCBI Taxonomy" id="205924"/>
    <lineage>
        <taxon>Eukaryota</taxon>
        <taxon>Fungi</taxon>
        <taxon>Fungi incertae sedis</taxon>
        <taxon>Mucoromycota</taxon>
        <taxon>Mortierellomycotina</taxon>
        <taxon>Mortierellomycetes</taxon>
        <taxon>Mortierellales</taxon>
        <taxon>Mortierellaceae</taxon>
        <taxon>Entomortierella</taxon>
    </lineage>
</organism>
<dbReference type="Pfam" id="PF00665">
    <property type="entry name" value="rve"/>
    <property type="match status" value="1"/>
</dbReference>
<dbReference type="OrthoDB" id="10267344at2759"/>
<feature type="compositionally biased region" description="Basic residues" evidence="8">
    <location>
        <begin position="439"/>
        <end position="449"/>
    </location>
</feature>
<evidence type="ECO:0000256" key="7">
    <source>
        <dbReference type="ARBA" id="ARBA00022918"/>
    </source>
</evidence>
<keyword evidence="5" id="KW-0255">Endonuclease</keyword>
<keyword evidence="3" id="KW-0540">Nuclease</keyword>
<dbReference type="Pfam" id="PF08284">
    <property type="entry name" value="RVP_2"/>
    <property type="match status" value="1"/>
</dbReference>
<dbReference type="Gene3D" id="3.30.420.10">
    <property type="entry name" value="Ribonuclease H-like superfamily/Ribonuclease H"/>
    <property type="match status" value="1"/>
</dbReference>
<feature type="region of interest" description="Disordered" evidence="8">
    <location>
        <begin position="1372"/>
        <end position="1464"/>
    </location>
</feature>
<dbReference type="Pfam" id="PF17921">
    <property type="entry name" value="Integrase_H2C2"/>
    <property type="match status" value="1"/>
</dbReference>
<dbReference type="GO" id="GO:0004519">
    <property type="term" value="F:endonuclease activity"/>
    <property type="evidence" value="ECO:0007669"/>
    <property type="project" value="UniProtKB-KW"/>
</dbReference>
<evidence type="ECO:0000256" key="1">
    <source>
        <dbReference type="ARBA" id="ARBA00022679"/>
    </source>
</evidence>
<dbReference type="SUPFAM" id="SSF54160">
    <property type="entry name" value="Chromo domain-like"/>
    <property type="match status" value="1"/>
</dbReference>
<keyword evidence="6" id="KW-0378">Hydrolase</keyword>
<dbReference type="Gene3D" id="3.10.10.10">
    <property type="entry name" value="HIV Type 1 Reverse Transcriptase, subunit A, domain 1"/>
    <property type="match status" value="1"/>
</dbReference>
<dbReference type="Pfam" id="PF00385">
    <property type="entry name" value="Chromo"/>
    <property type="match status" value="1"/>
</dbReference>
<evidence type="ECO:0000256" key="4">
    <source>
        <dbReference type="ARBA" id="ARBA00022750"/>
    </source>
</evidence>
<dbReference type="Gene3D" id="1.10.340.70">
    <property type="match status" value="1"/>
</dbReference>
<dbReference type="InterPro" id="IPR001584">
    <property type="entry name" value="Integrase_cat-core"/>
</dbReference>
<keyword evidence="2" id="KW-0548">Nucleotidyltransferase</keyword>
<feature type="region of interest" description="Disordered" evidence="8">
    <location>
        <begin position="300"/>
        <end position="327"/>
    </location>
</feature>
<dbReference type="PANTHER" id="PTHR37984">
    <property type="entry name" value="PROTEIN CBG26694"/>
    <property type="match status" value="1"/>
</dbReference>
<comment type="caution">
    <text evidence="11">The sequence shown here is derived from an EMBL/GenBank/DDBJ whole genome shotgun (WGS) entry which is preliminary data.</text>
</comment>
<keyword evidence="7" id="KW-0695">RNA-directed DNA polymerase</keyword>
<dbReference type="Gene3D" id="2.40.50.40">
    <property type="match status" value="1"/>
</dbReference>
<dbReference type="GO" id="GO:0006508">
    <property type="term" value="P:proteolysis"/>
    <property type="evidence" value="ECO:0007669"/>
    <property type="project" value="InterPro"/>
</dbReference>
<dbReference type="GO" id="GO:0003676">
    <property type="term" value="F:nucleic acid binding"/>
    <property type="evidence" value="ECO:0007669"/>
    <property type="project" value="InterPro"/>
</dbReference>
<dbReference type="InterPro" id="IPR021109">
    <property type="entry name" value="Peptidase_aspartic_dom_sf"/>
</dbReference>
<dbReference type="InterPro" id="IPR050951">
    <property type="entry name" value="Retrovirus_Pol_polyprotein"/>
</dbReference>
<dbReference type="InterPro" id="IPR023780">
    <property type="entry name" value="Chromo_domain"/>
</dbReference>
<feature type="compositionally biased region" description="Polar residues" evidence="8">
    <location>
        <begin position="1412"/>
        <end position="1427"/>
    </location>
</feature>
<sequence length="1464" mass="163776">MTELSDIIGNGQPRVGEAAPVEGAMRNLTIDTDPQSVEGILPDDDAMMEVVNEDPGIPESERLTKESAERTILDLSTQLGRLSSIHGGLLLKSMVDKSPGLAARCKEVEAEAKEKREAIAAFQLILRDLKLSETEDAQSVSGTGATYSKDGVELKITLASDCPRFHSPVEPPDTLPPLPAKADAKLFQNVREFLFELRRHGEANMGVVTFNNTCQRVLTMANMDKKVGRAFHVAVQANPNAKWDWKACEEAFVGAALSPMQKSVEAKKFAIEGREKGESYLEYSQRIGETAAVYKIKQGNHSTTQPNFRGASNGRGHRSRGRGLQRRNEPYFNAGEQNDDNNDAVTSTVPLIVSSVTIPQADLVNTRETQESEKAISETRQDMLLRIHGPVENPEMDHTTQQKNIDEDILLEFNASDIPVMNVVNGVDKEQGHAVEKNMRKRKRRKKVTFKQQSSERGESSVIVVDDESDEDVDMIVDSDAMNKKYGVAVVEDDESEMGKTRGEEKTIASATVPRNEEKDIGDGLVPDVLHDEDSLAHSQFSIYNSPACTVTLSEDLMISSLDKHHPFLSIRLTKFNASKKDAKMDNRIFVHVMFRNSRHLALVDTGATHSFMSTDIVQRYKINVNVRSGTIRLADKSVVRRIGETDRVQVTCGERTVPAPYEVIEQDYPFTIGMDLFHHFGFRIVGLPVPGQSTDKAPPVIEDQKPTLIPLTTPDTEKTEEFVKEKEAFMEYVKQALKDNADIPSTIPLISDILNFAGGNAVFTTIDLRQAYHRMPIHEADQMLTAFMHDGKQYMFKKAPFGLKPLSSLFQRAVLGFVIDVNGKRVDPNKLANIDEWAPPETGAEVMSYMDASNFGIGAVLYQLPDGEQNPENIRHFTLYTDHRALTFMHTQQEMNSMLTAWQETILDYNFKVVYRPGALNVLPDALSRQFPKDLWTDKIKGTAPDKVYGYVHLIQDKDTIRETVEESDRTTLLDDVHANGHFGANAMVKHIHAIGKTWPHLVKDCLEHVKRCRECQRTNIARKGYHPLAAIYSNLPGEHMAVDLAGPFPEESNGCRYLLVLVDVCTRFVFLRPIPDKAALTIAEVLLGIFTTIGFPRIIQSDNGREFVNEAVTTLLKKAGAEHRLVTPYHPRGNGVAENHVKTACNIIRKEIKGDKASWAQHVPMAQLAMNTRIVALHNSSPFSLFFARQYDGNSNFPRANVGAATKEELLERLQYVTDVVFPGIAAKAKETQRRMVERFNKSILLNEFADGAKVMSIDPIRGDKLAPRYEGPFTVVRKTTGGSYVLRDGTGEELKRNFAPSQLKLVLEDFEATPTYEVEKVLNHREPPGGGVEYLVKWKGYTAKDNTWEPIRNFFETKCIEDYWKTRDRPGVHSSQQLNHLTKRTKSGQAVQETDFTDSESESEEDPTGRNQEGNDSSENTTIATRTRTRSGQTQSADQTGEGAERARKEKAAHAKKRKRT</sequence>
<feature type="compositionally biased region" description="Basic residues" evidence="8">
    <location>
        <begin position="315"/>
        <end position="325"/>
    </location>
</feature>
<reference evidence="11" key="1">
    <citation type="submission" date="2021-11" db="EMBL/GenBank/DDBJ databases">
        <authorList>
            <person name="Herlambang A."/>
            <person name="Guo Y."/>
            <person name="Takashima Y."/>
            <person name="Nishizawa T."/>
        </authorList>
    </citation>
    <scope>NUCLEOTIDE SEQUENCE</scope>
    <source>
        <strain evidence="11">E1425</strain>
    </source>
</reference>
<dbReference type="Gene3D" id="2.40.70.10">
    <property type="entry name" value="Acid Proteases"/>
    <property type="match status" value="1"/>
</dbReference>